<evidence type="ECO:0000313" key="3">
    <source>
        <dbReference type="EMBL" id="KAI9187007.1"/>
    </source>
</evidence>
<evidence type="ECO:0000256" key="2">
    <source>
        <dbReference type="SAM" id="MobiDB-lite"/>
    </source>
</evidence>
<reference evidence="3" key="1">
    <citation type="journal article" date="2022" name="Plant J.">
        <title>Strategies of tolerance reflected in two North American maple genomes.</title>
        <authorList>
            <person name="McEvoy S.L."/>
            <person name="Sezen U.U."/>
            <person name="Trouern-Trend A."/>
            <person name="McMahon S.M."/>
            <person name="Schaberg P.G."/>
            <person name="Yang J."/>
            <person name="Wegrzyn J.L."/>
            <person name="Swenson N.G."/>
        </authorList>
    </citation>
    <scope>NUCLEOTIDE SEQUENCE</scope>
    <source>
        <strain evidence="3">91603</strain>
    </source>
</reference>
<dbReference type="Proteomes" id="UP001064489">
    <property type="component" value="Chromosome 3"/>
</dbReference>
<dbReference type="AlphaFoldDB" id="A0AAD5NYY6"/>
<keyword evidence="1" id="KW-0175">Coiled coil</keyword>
<keyword evidence="4" id="KW-1185">Reference proteome</keyword>
<sequence length="183" mass="20765">MMACAAKVWGSSKQYQRNIRKVVTPSAMNTPSIPLPLPAIMPSNERPEITEKETTPVSYPTVNIPSGSGSGMPSTTRWYPASEEGRQAAMVEAQRYLRCLDTKTVQSLRRHEERECLKREKKLLQDENRLLKETVQNLEAQEGPSFEDRYFTACYEMAIALPPPFDLQTALNWDREQIMAKAA</sequence>
<feature type="compositionally biased region" description="Polar residues" evidence="2">
    <location>
        <begin position="55"/>
        <end position="65"/>
    </location>
</feature>
<feature type="region of interest" description="Disordered" evidence="2">
    <location>
        <begin position="50"/>
        <end position="76"/>
    </location>
</feature>
<accession>A0AAD5NYY6</accession>
<proteinExistence type="predicted"/>
<protein>
    <submittedName>
        <fullName evidence="3">Uncharacterized protein</fullName>
    </submittedName>
</protein>
<reference evidence="3" key="2">
    <citation type="submission" date="2023-02" db="EMBL/GenBank/DDBJ databases">
        <authorList>
            <person name="Swenson N.G."/>
            <person name="Wegrzyn J.L."/>
            <person name="Mcevoy S.L."/>
        </authorList>
    </citation>
    <scope>NUCLEOTIDE SEQUENCE</scope>
    <source>
        <strain evidence="3">91603</strain>
        <tissue evidence="3">Leaf</tissue>
    </source>
</reference>
<organism evidence="3 4">
    <name type="scientific">Acer negundo</name>
    <name type="common">Box elder</name>
    <dbReference type="NCBI Taxonomy" id="4023"/>
    <lineage>
        <taxon>Eukaryota</taxon>
        <taxon>Viridiplantae</taxon>
        <taxon>Streptophyta</taxon>
        <taxon>Embryophyta</taxon>
        <taxon>Tracheophyta</taxon>
        <taxon>Spermatophyta</taxon>
        <taxon>Magnoliopsida</taxon>
        <taxon>eudicotyledons</taxon>
        <taxon>Gunneridae</taxon>
        <taxon>Pentapetalae</taxon>
        <taxon>rosids</taxon>
        <taxon>malvids</taxon>
        <taxon>Sapindales</taxon>
        <taxon>Sapindaceae</taxon>
        <taxon>Hippocastanoideae</taxon>
        <taxon>Acereae</taxon>
        <taxon>Acer</taxon>
    </lineage>
</organism>
<evidence type="ECO:0000313" key="4">
    <source>
        <dbReference type="Proteomes" id="UP001064489"/>
    </source>
</evidence>
<dbReference type="EMBL" id="JAJSOW010000100">
    <property type="protein sequence ID" value="KAI9187007.1"/>
    <property type="molecule type" value="Genomic_DNA"/>
</dbReference>
<comment type="caution">
    <text evidence="3">The sequence shown here is derived from an EMBL/GenBank/DDBJ whole genome shotgun (WGS) entry which is preliminary data.</text>
</comment>
<name>A0AAD5NYY6_ACENE</name>
<feature type="coiled-coil region" evidence="1">
    <location>
        <begin position="114"/>
        <end position="141"/>
    </location>
</feature>
<gene>
    <name evidence="3" type="ORF">LWI28_023301</name>
</gene>
<evidence type="ECO:0000256" key="1">
    <source>
        <dbReference type="SAM" id="Coils"/>
    </source>
</evidence>